<name>Q6BFG4_PARTE</name>
<keyword evidence="4" id="KW-1185">Reference proteome</keyword>
<evidence type="ECO:0000256" key="1">
    <source>
        <dbReference type="SAM" id="Phobius"/>
    </source>
</evidence>
<feature type="domain" description="EGF-like" evidence="2">
    <location>
        <begin position="563"/>
        <end position="609"/>
    </location>
</feature>
<dbReference type="InterPro" id="IPR009030">
    <property type="entry name" value="Growth_fac_rcpt_cys_sf"/>
</dbReference>
<feature type="domain" description="EGF-like" evidence="2">
    <location>
        <begin position="824"/>
        <end position="864"/>
    </location>
</feature>
<proteinExistence type="predicted"/>
<dbReference type="RefSeq" id="XP_001347233.1">
    <property type="nucleotide sequence ID" value="XM_001347197.1"/>
</dbReference>
<feature type="domain" description="EGF-like" evidence="2">
    <location>
        <begin position="1587"/>
        <end position="1634"/>
    </location>
</feature>
<feature type="domain" description="EGF-like" evidence="2">
    <location>
        <begin position="1256"/>
        <end position="1295"/>
    </location>
</feature>
<dbReference type="GeneID" id="79574099"/>
<gene>
    <name evidence="3" type="ORF">PTMB.409</name>
</gene>
<feature type="domain" description="EGF-like" evidence="2">
    <location>
        <begin position="667"/>
        <end position="708"/>
    </location>
</feature>
<sequence length="3005" mass="343824">MIYSYDSNGNLIFTTEAISYLYNNGCLIGQKYAGIYKCIYCSGVNYGQNCATSPQTPRCGQFCKTCDATNTQCASCIAGQSPLDSNDLKCTLACQPTHKSCQLIDSVYSFSGCIDGYEFLNGECVQCPMNCKVCSSGECSQCIWPYTLKSSFCFEDRNCMKYDYIYDSDGIPVDINCQQCDVGYFKKGTRCSSCQNEPGLEKCFICHNANECKSCFATHQLTADKKCVQNTAGCNSPCQTCLVTDPNYCTTCFYQYKLSARIIPGQCVCDQIGGYAELNGKCLLCTIGDCQTCTLKFGDCTSCDPLRNRILIGNTCPCLQGYYDTGLEDKICKQCYPSCYNCSGPFDTDCTDCGDPNVYHKQFFNGKCICALRTIEINQSDGSTLCQRKNTFRKNLACHPRCEKCQNPADSTSNQYCTMCITEQIRVVSDDLKCICKNGYGEDGIQDICFSISQYQFQECHYSCLRCNGPLSNNCTECSSENNRYLNSDNKCLCGSAYYDTGRNEVYCYLACFHSCTNCLTAGEDSCTACPSTRAPDRVGATFKCFCKDSHYYSDQAQLECLECHFTCKTCNGIEKTNCLTCDLNYRQLIISKCECPFGYYDVGELQCQKCYYACNTCFGSQIDNCITCSNQSNRIVKANQCVCKDGHLEKQIGDQICLKCSYRCASCSGSIDNCDSCPDFSFRDLGVNNSCLCPPKYLDQPENPICIACHNTCLTCSGGQSNQCTSCISSTGRFLNNQGECQCSQKYFDSGLPECQGIKLQCFSACSNLCYECKTSSTNCTSCQPEKYLNGNTCLCKTKLQGLKISTYLSQQFCSVCHYSCLVCKGRSSSECDSCWDQDKRIQQGTTCTCQPNYFDVGIAKCAQCNFRCQTCAVLDTQCLSCPPQSLRVLIQSQCLCPSSYYDDGMNIICQKCHYSCLTCSQIAAKCMTCSTTAQRYFNSIVNSCSCNDSYFDNGIEVCQQCHYSCLNCQGQNSNQCKTCIDKNISFRVYNGGTCQCLIGYYDDGSSGNCKKCSVQCVTCQNYSTFCTSCPTTRHLNGNQCDCDQSYYESGQEKCYQCDKSCLNCITNSTTCTECDQSQLRILNKITCKCQCQNGTTEINGVCQYCDISCQTCLNTGTNCTSCGLMKQLQNNLCICIQGTYETGIDKQCQLCNQTCKTCINQANYCLTCSDENFRILKVGNQCLCKDGYFESSTNQCIQCDLSCFTCQGSSKYCLSCDPAFHLQLSNQNKCICDSGYYFNTSTKQCEACNITCKECQSVSQCIECEPMTRYNDRDTFKCLCKDGFYETIEKMCQPCDMTCKTCVSQSTKCLTCESIHLRSFNNSNKCPCLDGYFDVGIEMCQKCNDLCKTCQSISTQCLSCYETEQVRILNSNICICKSGYFDNGSLICEMCSKSCLTCYGKSDYCTSCDLNMNRIDQSAIHKCPCQTNFFQDENEVCQKCHLKCSGCISQADKCISCYVSNTSNRLTISLNCNCKDGYYDDGIQFQCQKCSYQCKTCVQSSYNCLICFSNLREGVPACNCKPGFFQNEQQACESNYLIKCLACDNKCSTCEQIPSNCTSCKGNRLNKTCDCQEGYFEAGQPNCIQCDFQCLTCIGNQSHCLLCRGDRINIPVCKCQDGFYDDYQSMDCLQCEQYCQTCNLEGCLTCNGNRVLSEEKICDCPLDSISHIDTTWCSSILLYLVLIACEVAVIDVRFSDDLLSIKVLFDFSLNRNYFQSQFQEKICYKFLADETIKQLGNNPDCFLDQENEKQIIIKLGSNATILPGDKIIFINYSIGHINCLAKISKFIFNYLNLPINLLPPLIEYDIPQYSLNPCDDNIILIKSKSQHGLRSIISIKWSYLLIGQSGNANLEDFVLQQTNLQQLDLYIPIQTLPKQSSVTFLVEFQNFIKQKGFQQIQIQTHSGQLPTILWQGKKQYYTFEIISLYFKILKKFCSDQTQIQKDRSQYQVSLVEIHRNRSNSRSSRVKVSQIVSDNFFEVNIEKYTLSPNTAYTFKMDTQETSTSFSSTQNQTIEIIQGGLLCQFIGTKKIQNYRKESIINIQCKDLDTQYKWNEDPEIKIEVSCTDLTKNSFCTNSNNMIFQVNKTDSIQVIQKQSVKPYSIWCWNVIAFKQGRQYYFKYNIVFLDNDFKILDVSYSKGYAIRPINSYETLQFDFNISFEDRFYVLEYQIVIIYNFEVIKILEPQYFQYHFRLFDHYQYFNQGNQFTLKFLAQFTNDIMPSQYDLSLTLNQPPICQIKLGQQTLQALQTSKIVANCDLQEDSPYTYQFRFFMNIQDYKDFQTQRSDYSLILNNFQQTNAFEMYLPKSEGVVLIQIMDSRGSITNIESYQNITEFKFNCSEFVLSNLSFKEKIILLLEVAKNHYGQSDCVRLADQLLKYTLSNFVSEDLFEQLLVLQTQKLYKRIIIDQTNFNSTRRTLSQPDQKGCYDIQKKLILINHSTAQKNSSDDTIAYTKEFAKLKQFFHKILQTKTSLENQIQQNEIFMNELLFQSKESISNCLEAMILFIDDQFKKISQTSFESEADKAEIFGLTEKLIKLIDDIALPANDKVQVNGYPFTLNGQQLQYQTSKVTKDVFNQQLGLEKDLMDSMIVYVKKEQLKIHFNNLNISKTQIYEIKAFLNQTQLEIDQETQVKTKLQNYLYKKQYVNYERLNTGYIVDMTEYFYCNETSLPAYNFQCVQYTDNGSLSLCTLLIQEQNNNQSIQISCQCYYMGIIFFTRQLNSSQRTIEILEITTLQQDQDSNCNLNNQPYLLFHSIYIVFSIFMYYELEKLEIPKIIESFYNKNLQKKNIIKFYDFQSILRIFQNSIKVRIKIYNQFIHEIVCLFYYDDPIITKSYRFLKLSIFLSILIPLSFFETVLMIEKTFTSIMIVNYIILLFLRIIFKLFEAIYRFKGKYKTFIIILFFLIHIMSYFFLQYQYQIKQKLILDQKQLRQIVQLQYVNPNWWNYNIELCIFGPNIHFSKNCNIQLNHFINKNIRIKSIKIVCLFFYLAQQIGSNIFGQQYL</sequence>
<dbReference type="InterPro" id="IPR006212">
    <property type="entry name" value="Furin_repeat"/>
</dbReference>
<feature type="domain" description="EGF-like" evidence="2">
    <location>
        <begin position="716"/>
        <end position="757"/>
    </location>
</feature>
<dbReference type="Proteomes" id="UP000000600">
    <property type="component" value="Chromosome"/>
</dbReference>
<dbReference type="InParanoid" id="Q6BFG4"/>
<dbReference type="Gene3D" id="2.10.220.10">
    <property type="entry name" value="Hormone Receptor, Insulin-like Growth Factor Receptor 1, Chain A, domain 2"/>
    <property type="match status" value="7"/>
</dbReference>
<feature type="domain" description="EGF-like" evidence="2">
    <location>
        <begin position="1445"/>
        <end position="1490"/>
    </location>
</feature>
<dbReference type="PANTHER" id="PTHR15332:SF175">
    <property type="entry name" value="PROPROTEIN CONVERTASE SUBTILISIN_KEXIN TYPE 5-LIKE"/>
    <property type="match status" value="1"/>
</dbReference>
<feature type="domain" description="EGF-like" evidence="2">
    <location>
        <begin position="193"/>
        <end position="228"/>
    </location>
</feature>
<feature type="domain" description="EGF-like" evidence="2">
    <location>
        <begin position="1296"/>
        <end position="1343"/>
    </location>
</feature>
<dbReference type="KEGG" id="ptm:PTMB.409"/>
<dbReference type="InterPro" id="IPR000742">
    <property type="entry name" value="EGF"/>
</dbReference>
<keyword evidence="1" id="KW-0472">Membrane</keyword>
<feature type="domain" description="EGF-like" evidence="2">
    <location>
        <begin position="1152"/>
        <end position="1199"/>
    </location>
</feature>
<feature type="domain" description="EGF-like" evidence="2">
    <location>
        <begin position="1207"/>
        <end position="1248"/>
    </location>
</feature>
<feature type="domain" description="EGF-like" evidence="2">
    <location>
        <begin position="404"/>
        <end position="450"/>
    </location>
</feature>
<protein>
    <submittedName>
        <fullName evidence="3">Surface protein with EGF domains and furin-like repeats</fullName>
    </submittedName>
</protein>
<dbReference type="SMART" id="SM00181">
    <property type="entry name" value="EGF"/>
    <property type="match status" value="22"/>
</dbReference>
<feature type="transmembrane region" description="Helical" evidence="1">
    <location>
        <begin position="2898"/>
        <end position="2915"/>
    </location>
</feature>
<evidence type="ECO:0000259" key="2">
    <source>
        <dbReference type="SMART" id="SM00181"/>
    </source>
</evidence>
<dbReference type="PANTHER" id="PTHR15332">
    <property type="entry name" value="PROPROTEIN CONVERTASE SUBTILISIN_KEXIN TYPE 5-LIKE"/>
    <property type="match status" value="1"/>
</dbReference>
<accession>Q6BFG4</accession>
<feature type="domain" description="EGF-like" evidence="2">
    <location>
        <begin position="1544"/>
        <end position="1586"/>
    </location>
</feature>
<dbReference type="SUPFAM" id="SSF57184">
    <property type="entry name" value="Growth factor receptor domain"/>
    <property type="match status" value="12"/>
</dbReference>
<dbReference type="SMART" id="SM00261">
    <property type="entry name" value="FU"/>
    <property type="match status" value="29"/>
</dbReference>
<feature type="domain" description="EGF-like" evidence="2">
    <location>
        <begin position="920"/>
        <end position="961"/>
    </location>
</feature>
<keyword evidence="1" id="KW-1133">Transmembrane helix</keyword>
<feature type="domain" description="EGF-like" evidence="2">
    <location>
        <begin position="1351"/>
        <end position="1391"/>
    </location>
</feature>
<dbReference type="EMBL" id="CR548612">
    <property type="protein sequence ID" value="CAH03606.1"/>
    <property type="molecule type" value="Genomic_DNA"/>
</dbReference>
<feature type="domain" description="EGF-like" evidence="2">
    <location>
        <begin position="1013"/>
        <end position="1043"/>
    </location>
</feature>
<feature type="domain" description="EGF-like" evidence="2">
    <location>
        <begin position="233"/>
        <end position="268"/>
    </location>
</feature>
<evidence type="ECO:0000313" key="3">
    <source>
        <dbReference type="EMBL" id="CAH03606.1"/>
    </source>
</evidence>
<feature type="domain" description="EGF-like" evidence="2">
    <location>
        <begin position="617"/>
        <end position="659"/>
    </location>
</feature>
<feature type="domain" description="EGF-like" evidence="2">
    <location>
        <begin position="872"/>
        <end position="912"/>
    </location>
</feature>
<organism evidence="3 4">
    <name type="scientific">Paramecium tetraurelia</name>
    <dbReference type="NCBI Taxonomy" id="5888"/>
    <lineage>
        <taxon>Eukaryota</taxon>
        <taxon>Sar</taxon>
        <taxon>Alveolata</taxon>
        <taxon>Ciliophora</taxon>
        <taxon>Intramacronucleata</taxon>
        <taxon>Oligohymenophorea</taxon>
        <taxon>Peniculida</taxon>
        <taxon>Parameciidae</taxon>
        <taxon>Paramecium</taxon>
    </lineage>
</organism>
<feature type="domain" description="EGF-like" evidence="2">
    <location>
        <begin position="969"/>
        <end position="1012"/>
    </location>
</feature>
<reference evidence="3 4" key="1">
    <citation type="journal article" date="2004" name="Curr. Biol.">
        <title>High coding density on the largest Paramecium tetraurelia somatic chromosome.</title>
        <authorList>
            <person name="Zagulski M."/>
            <person name="Nowak J.K."/>
            <person name="Le Mouel A."/>
            <person name="Nowacki M."/>
            <person name="Migdalski A."/>
            <person name="Gromadka R."/>
            <person name="Noel B."/>
            <person name="Blanc I."/>
            <person name="Dessen P."/>
            <person name="Wincker P."/>
            <person name="Keller A.M."/>
            <person name="Cohen J."/>
            <person name="Meyer E."/>
            <person name="Sperling L."/>
        </authorList>
    </citation>
    <scope>NUCLEOTIDE SEQUENCE [LARGE SCALE GENOMIC DNA]</scope>
    <source>
        <strain evidence="3 4">Stock d4-2</strain>
    </source>
</reference>
<feature type="domain" description="EGF-like" evidence="2">
    <location>
        <begin position="1498"/>
        <end position="1535"/>
    </location>
</feature>
<feature type="domain" description="EGF-like" evidence="2">
    <location>
        <begin position="284"/>
        <end position="333"/>
    </location>
</feature>
<keyword evidence="1" id="KW-0812">Transmembrane</keyword>
<feature type="transmembrane region" description="Helical" evidence="1">
    <location>
        <begin position="2842"/>
        <end position="2861"/>
    </location>
</feature>
<feature type="transmembrane region" description="Helical" evidence="1">
    <location>
        <begin position="2867"/>
        <end position="2886"/>
    </location>
</feature>
<evidence type="ECO:0000313" key="4">
    <source>
        <dbReference type="Proteomes" id="UP000000600"/>
    </source>
</evidence>